<dbReference type="GeneID" id="36842681"/>
<accession>A0A2U7UBX7</accession>
<protein>
    <submittedName>
        <fullName evidence="2">Uncharacterized protein</fullName>
    </submittedName>
</protein>
<name>A0A2U7UBX7_9VIRU</name>
<organism evidence="2">
    <name type="scientific">Pandoravirus neocaledonia</name>
    <dbReference type="NCBI Taxonomy" id="2107708"/>
    <lineage>
        <taxon>Viruses</taxon>
        <taxon>Pandoravirus</taxon>
    </lineage>
</organism>
<sequence length="254" mass="26725">MLSPSSSPSSISSMSSMSKSQTVSPSSSSGPSQPRPFLSPLCFSPAPPSSMDLAPPPEPAKDGNEPGTETVAFGGFSRVSPFVRADPSDGYLARHYGIVSSTAPVVLSSQESVVSDDLGVVLAVVDKHRDLWLSMLPSRPAERAIDALSAVRSTVAALIDALNAHSVVRMCVVIYGRDMAPLADAFVTPTASCDSKSALALRECVVDDQALFRQHLARAIRGIRGLWVAHEEHQAHDEAHDQQGCAIGALVPSP</sequence>
<dbReference type="Proteomes" id="UP000249287">
    <property type="component" value="Segment"/>
</dbReference>
<dbReference type="EMBL" id="MG011690">
    <property type="protein sequence ID" value="AVK75968.1"/>
    <property type="molecule type" value="Genomic_DNA"/>
</dbReference>
<reference evidence="2" key="1">
    <citation type="journal article" date="2018" name="Nat. Commun.">
        <title>Diversity and evolution of the emerging Pandoraviridae family.</title>
        <authorList>
            <person name="Legendre M."/>
            <person name="Fabre E."/>
            <person name="Poirot O."/>
            <person name="Jeudy S."/>
            <person name="Lartigue A."/>
            <person name="Alempic J.M."/>
            <person name="Beucher L."/>
            <person name="Philippe N."/>
            <person name="Bertaux L."/>
            <person name="Christo-Foroux E."/>
            <person name="Labadie K."/>
            <person name="Coute Y."/>
            <person name="Abergel C."/>
            <person name="Claverie J.M."/>
        </authorList>
    </citation>
    <scope>NUCLEOTIDE SEQUENCE [LARGE SCALE GENOMIC DNA]</scope>
    <source>
        <strain evidence="2">Neocaledonia</strain>
    </source>
</reference>
<feature type="region of interest" description="Disordered" evidence="1">
    <location>
        <begin position="1"/>
        <end position="70"/>
    </location>
</feature>
<feature type="compositionally biased region" description="Low complexity" evidence="1">
    <location>
        <begin position="1"/>
        <end position="36"/>
    </location>
</feature>
<evidence type="ECO:0000313" key="2">
    <source>
        <dbReference type="EMBL" id="AVK75968.1"/>
    </source>
</evidence>
<evidence type="ECO:0000256" key="1">
    <source>
        <dbReference type="SAM" id="MobiDB-lite"/>
    </source>
</evidence>
<gene>
    <name evidence="2" type="ORF">pneo_cds_361</name>
</gene>
<proteinExistence type="predicted"/>
<dbReference type="RefSeq" id="YP_009481971.1">
    <property type="nucleotide sequence ID" value="NC_037666.1"/>
</dbReference>
<dbReference type="KEGG" id="vg:36842681"/>